<dbReference type="Pfam" id="PF26639">
    <property type="entry name" value="Het-6_barrel"/>
    <property type="match status" value="1"/>
</dbReference>
<accession>A0AA38XA93</accession>
<gene>
    <name evidence="1" type="ORF">H2200_005765</name>
</gene>
<evidence type="ECO:0000313" key="1">
    <source>
        <dbReference type="EMBL" id="KAJ9609438.1"/>
    </source>
</evidence>
<evidence type="ECO:0000313" key="2">
    <source>
        <dbReference type="Proteomes" id="UP001172673"/>
    </source>
</evidence>
<organism evidence="1 2">
    <name type="scientific">Cladophialophora chaetospira</name>
    <dbReference type="NCBI Taxonomy" id="386627"/>
    <lineage>
        <taxon>Eukaryota</taxon>
        <taxon>Fungi</taxon>
        <taxon>Dikarya</taxon>
        <taxon>Ascomycota</taxon>
        <taxon>Pezizomycotina</taxon>
        <taxon>Eurotiomycetes</taxon>
        <taxon>Chaetothyriomycetidae</taxon>
        <taxon>Chaetothyriales</taxon>
        <taxon>Herpotrichiellaceae</taxon>
        <taxon>Cladophialophora</taxon>
    </lineage>
</organism>
<name>A0AA38XA93_9EURO</name>
<dbReference type="EMBL" id="JAPDRK010000008">
    <property type="protein sequence ID" value="KAJ9609438.1"/>
    <property type="molecule type" value="Genomic_DNA"/>
</dbReference>
<dbReference type="InterPro" id="IPR052895">
    <property type="entry name" value="HetReg/Transcr_Mod"/>
</dbReference>
<keyword evidence="2" id="KW-1185">Reference proteome</keyword>
<sequence>MFSTYVIQSGYLNPLLHLTSPPNPEHPTWVLGPMIRDTTDMLDKSVFFLEETPDYYHASLYETTKTSFDETGMLLHVDGVLLDTVGAVTESSCPVVGDMDWEISDQWYLSARALYFSHAVQTARPKLDEFWATICAGGRIPRIGIDLNKLFENAFAFDAYVRHTAMPTNQGWAHFYHYAKMISEGRKFAMTEEGSPALVSVRAQPGDNLAVFLGCPIPFVIRPTARGLFRFIGSAHVHGFMDGEALQLDQTHRKTFVLE</sequence>
<proteinExistence type="predicted"/>
<dbReference type="Proteomes" id="UP001172673">
    <property type="component" value="Unassembled WGS sequence"/>
</dbReference>
<dbReference type="AlphaFoldDB" id="A0AA38XA93"/>
<comment type="caution">
    <text evidence="1">The sequence shown here is derived from an EMBL/GenBank/DDBJ whole genome shotgun (WGS) entry which is preliminary data.</text>
</comment>
<reference evidence="1" key="1">
    <citation type="submission" date="2022-10" db="EMBL/GenBank/DDBJ databases">
        <title>Culturing micro-colonial fungi from biological soil crusts in the Mojave desert and describing Neophaeococcomyces mojavensis, and introducing the new genera and species Taxawa tesnikishii.</title>
        <authorList>
            <person name="Kurbessoian T."/>
            <person name="Stajich J.E."/>
        </authorList>
    </citation>
    <scope>NUCLEOTIDE SEQUENCE</scope>
    <source>
        <strain evidence="1">TK_41</strain>
    </source>
</reference>
<protein>
    <submittedName>
        <fullName evidence="1">Uncharacterized protein</fullName>
    </submittedName>
</protein>
<dbReference type="PANTHER" id="PTHR24148">
    <property type="entry name" value="ANKYRIN REPEAT DOMAIN-CONTAINING PROTEIN 39 HOMOLOG-RELATED"/>
    <property type="match status" value="1"/>
</dbReference>
<dbReference type="PANTHER" id="PTHR24148:SF64">
    <property type="entry name" value="HETEROKARYON INCOMPATIBILITY DOMAIN-CONTAINING PROTEIN"/>
    <property type="match status" value="1"/>
</dbReference>